<evidence type="ECO:0000313" key="1">
    <source>
        <dbReference type="EMBL" id="VDM16834.1"/>
    </source>
</evidence>
<evidence type="ECO:0000313" key="2">
    <source>
        <dbReference type="Proteomes" id="UP000270924"/>
    </source>
</evidence>
<dbReference type="InParanoid" id="A0A3P7EJX9"/>
<organism evidence="1 2">
    <name type="scientific">Wuchereria bancrofti</name>
    <dbReference type="NCBI Taxonomy" id="6293"/>
    <lineage>
        <taxon>Eukaryota</taxon>
        <taxon>Metazoa</taxon>
        <taxon>Ecdysozoa</taxon>
        <taxon>Nematoda</taxon>
        <taxon>Chromadorea</taxon>
        <taxon>Rhabditida</taxon>
        <taxon>Spirurina</taxon>
        <taxon>Spiruromorpha</taxon>
        <taxon>Filarioidea</taxon>
        <taxon>Onchocercidae</taxon>
        <taxon>Wuchereria</taxon>
    </lineage>
</organism>
<gene>
    <name evidence="1" type="ORF">WBA_LOCUS9535</name>
</gene>
<proteinExistence type="predicted"/>
<accession>A0A3P7EJX9</accession>
<dbReference type="Proteomes" id="UP000270924">
    <property type="component" value="Unassembled WGS sequence"/>
</dbReference>
<sequence>MLQHLIMDVSIVLKHVLNNGYEHVIQKLVNVSIELDYHQRFFFF</sequence>
<reference evidence="1 2" key="1">
    <citation type="submission" date="2018-11" db="EMBL/GenBank/DDBJ databases">
        <authorList>
            <consortium name="Pathogen Informatics"/>
        </authorList>
    </citation>
    <scope>NUCLEOTIDE SEQUENCE [LARGE SCALE GENOMIC DNA]</scope>
</reference>
<keyword evidence="2" id="KW-1185">Reference proteome</keyword>
<protein>
    <submittedName>
        <fullName evidence="1">Uncharacterized protein</fullName>
    </submittedName>
</protein>
<dbReference type="AlphaFoldDB" id="A0A3P7EJX9"/>
<dbReference type="EMBL" id="UYWW01009536">
    <property type="protein sequence ID" value="VDM16834.1"/>
    <property type="molecule type" value="Genomic_DNA"/>
</dbReference>
<name>A0A3P7EJX9_WUCBA</name>